<dbReference type="InterPro" id="IPR021858">
    <property type="entry name" value="Fun_TF"/>
</dbReference>
<keyword evidence="5" id="KW-0804">Transcription</keyword>
<dbReference type="PANTHER" id="PTHR36206">
    <property type="entry name" value="ASPERCRYPTIN BIOSYNTHESIS CLUSTER-SPECIFIC TRANSCRIPTION REGULATOR ATNN-RELATED"/>
    <property type="match status" value="1"/>
</dbReference>
<reference evidence="8" key="2">
    <citation type="submission" date="2012-05" db="EMBL/GenBank/DDBJ databases">
        <title>Annotation of the Genome Sequence of Fusarium oxysporum f. sp. melonis 26406.</title>
        <authorList>
            <consortium name="The Broad Institute Genomics Platform"/>
            <person name="Ma L.-J."/>
            <person name="Corby-Kistler H."/>
            <person name="Broz K."/>
            <person name="Gale L.R."/>
            <person name="Jonkers W."/>
            <person name="O'Donnell K."/>
            <person name="Ploetz R."/>
            <person name="Steinberg C."/>
            <person name="Schwartz D.C."/>
            <person name="VanEtten H."/>
            <person name="Zhou S."/>
            <person name="Young S.K."/>
            <person name="Zeng Q."/>
            <person name="Gargeya S."/>
            <person name="Fitzgerald M."/>
            <person name="Abouelleil A."/>
            <person name="Alvarado L."/>
            <person name="Chapman S.B."/>
            <person name="Gainer-Dewar J."/>
            <person name="Goldberg J."/>
            <person name="Griggs A."/>
            <person name="Gujja S."/>
            <person name="Hansen M."/>
            <person name="Howarth C."/>
            <person name="Imamovic A."/>
            <person name="Ireland A."/>
            <person name="Larimer J."/>
            <person name="McCowan C."/>
            <person name="Murphy C."/>
            <person name="Pearson M."/>
            <person name="Poon T.W."/>
            <person name="Priest M."/>
            <person name="Roberts A."/>
            <person name="Saif S."/>
            <person name="Shea T."/>
            <person name="Sykes S."/>
            <person name="Wortman J."/>
            <person name="Nusbaum C."/>
            <person name="Birren B."/>
        </authorList>
    </citation>
    <scope>NUCLEOTIDE SEQUENCE</scope>
    <source>
        <strain evidence="8">26406</strain>
    </source>
</reference>
<keyword evidence="6" id="KW-0539">Nucleus</keyword>
<dbReference type="GO" id="GO:0046872">
    <property type="term" value="F:metal ion binding"/>
    <property type="evidence" value="ECO:0007669"/>
    <property type="project" value="UniProtKB-KW"/>
</dbReference>
<dbReference type="EMBL" id="JH659362">
    <property type="protein sequence ID" value="EXK26369.1"/>
    <property type="molecule type" value="Genomic_DNA"/>
</dbReference>
<dbReference type="AlphaFoldDB" id="W9Z3K8"/>
<feature type="compositionally biased region" description="Basic and acidic residues" evidence="7">
    <location>
        <begin position="1"/>
        <end position="12"/>
    </location>
</feature>
<feature type="region of interest" description="Disordered" evidence="7">
    <location>
        <begin position="1"/>
        <end position="22"/>
    </location>
</feature>
<sequence length="480" mass="54452">MASVERGDEPRKKWTRAKAPRDERKCDGYQQLLPLVQRFKKPRRCVQHKAKRKDATILVTPRPPPSIYNFTCPADRAHFHHARECTIGGFGVDSYPKFWYKFVLPFAHMVEPVKYALCALGGAHRRFITGHEDGPTSSSALDFELISIQQYNQAILHLKPLMSDSSRANLQTTLICCVIFICIENMHGRYTDSIRHLRAGGQLLNSLREQGLLTCSPSSGSSLDGTSESECCLFHLTTDMLYQLGQNVAIYTGNDVLLKLGLRPRQADMGDPRMPFSSFEEADSLLELVADRCSDFVICPRPKVWPDVQPDDTLQDSFTTPPACFNPSRSKQTFSASRTTFAVWNSRFELTKKDKKFARLSPEDKRALGYLNMYQSTWSALVKLETAEDEFSRKDGEEILQCADNLIRKEQARTPIFAFNGYLILTLFVVAGSCRDYDIQSRSISMLRSLRRREGTWDSQEVADFYEIMLAATADDIANC</sequence>
<reference evidence="8" key="1">
    <citation type="submission" date="2012-04" db="EMBL/GenBank/DDBJ databases">
        <title>The Genome Sequence of Fusarium oxysporum melonis.</title>
        <authorList>
            <consortium name="The Broad Institute Genome Sequencing Platform"/>
            <person name="Ma L.-J."/>
            <person name="Gale L.R."/>
            <person name="Schwartz D.C."/>
            <person name="Zhou S."/>
            <person name="Corby-Kistler H."/>
            <person name="Young S.K."/>
            <person name="Zeng Q."/>
            <person name="Gargeya S."/>
            <person name="Fitzgerald M."/>
            <person name="Haas B."/>
            <person name="Abouelleil A."/>
            <person name="Alvarado L."/>
            <person name="Arachchi H.M."/>
            <person name="Berlin A."/>
            <person name="Brown A."/>
            <person name="Chapman S.B."/>
            <person name="Chen Z."/>
            <person name="Dunbar C."/>
            <person name="Freedman E."/>
            <person name="Gearin G."/>
            <person name="Goldberg J."/>
            <person name="Griggs A."/>
            <person name="Gujja S."/>
            <person name="Heiman D."/>
            <person name="Howarth C."/>
            <person name="Larson L."/>
            <person name="Lui A."/>
            <person name="MacDonald P.J.P."/>
            <person name="Montmayeur A."/>
            <person name="Murphy C."/>
            <person name="Neiman D."/>
            <person name="Pearson M."/>
            <person name="Priest M."/>
            <person name="Roberts A."/>
            <person name="Saif S."/>
            <person name="Shea T."/>
            <person name="Shenoy N."/>
            <person name="Sisk P."/>
            <person name="Stolte C."/>
            <person name="Sykes S."/>
            <person name="Wortman J."/>
            <person name="Nusbaum C."/>
            <person name="Birren B."/>
        </authorList>
    </citation>
    <scope>NUCLEOTIDE SEQUENCE</scope>
    <source>
        <strain evidence="8">26406</strain>
    </source>
</reference>
<dbReference type="InterPro" id="IPR052360">
    <property type="entry name" value="Transcr_Regulatory_Proteins"/>
</dbReference>
<accession>W9Z3K8</accession>
<evidence type="ECO:0000256" key="2">
    <source>
        <dbReference type="ARBA" id="ARBA00022833"/>
    </source>
</evidence>
<keyword evidence="2" id="KW-0862">Zinc</keyword>
<keyword evidence="3" id="KW-0805">Transcription regulation</keyword>
<dbReference type="GO" id="GO:0003677">
    <property type="term" value="F:DNA binding"/>
    <property type="evidence" value="ECO:0007669"/>
    <property type="project" value="UniProtKB-KW"/>
</dbReference>
<dbReference type="OrthoDB" id="2593732at2759"/>
<evidence type="ECO:0000256" key="7">
    <source>
        <dbReference type="SAM" id="MobiDB-lite"/>
    </source>
</evidence>
<proteinExistence type="predicted"/>
<keyword evidence="1" id="KW-0479">Metal-binding</keyword>
<protein>
    <recommendedName>
        <fullName evidence="9">Transcription factor domain-containing protein</fullName>
    </recommendedName>
</protein>
<dbReference type="HOGENOM" id="CLU_011409_11_2_1"/>
<dbReference type="PANTHER" id="PTHR36206:SF13">
    <property type="entry name" value="TRANSCRIPTIONAL REGULATORY PROTEIN MOC3"/>
    <property type="match status" value="1"/>
</dbReference>
<evidence type="ECO:0008006" key="9">
    <source>
        <dbReference type="Google" id="ProtNLM"/>
    </source>
</evidence>
<dbReference type="VEuPathDB" id="FungiDB:FOMG_17044"/>
<dbReference type="Pfam" id="PF11951">
    <property type="entry name" value="Fungal_trans_2"/>
    <property type="match status" value="1"/>
</dbReference>
<evidence type="ECO:0000256" key="4">
    <source>
        <dbReference type="ARBA" id="ARBA00023125"/>
    </source>
</evidence>
<dbReference type="Proteomes" id="UP000030703">
    <property type="component" value="Unassembled WGS sequence"/>
</dbReference>
<evidence type="ECO:0000313" key="8">
    <source>
        <dbReference type="EMBL" id="EXK26369.1"/>
    </source>
</evidence>
<gene>
    <name evidence="8" type="ORF">FOMG_17044</name>
</gene>
<keyword evidence="4" id="KW-0238">DNA-binding</keyword>
<evidence type="ECO:0000256" key="6">
    <source>
        <dbReference type="ARBA" id="ARBA00023242"/>
    </source>
</evidence>
<evidence type="ECO:0000256" key="3">
    <source>
        <dbReference type="ARBA" id="ARBA00023015"/>
    </source>
</evidence>
<evidence type="ECO:0000256" key="1">
    <source>
        <dbReference type="ARBA" id="ARBA00022723"/>
    </source>
</evidence>
<evidence type="ECO:0000256" key="5">
    <source>
        <dbReference type="ARBA" id="ARBA00023163"/>
    </source>
</evidence>
<name>W9Z3K8_FUSOX</name>
<organism evidence="8">
    <name type="scientific">Fusarium oxysporum f. sp. melonis 26406</name>
    <dbReference type="NCBI Taxonomy" id="1089452"/>
    <lineage>
        <taxon>Eukaryota</taxon>
        <taxon>Fungi</taxon>
        <taxon>Dikarya</taxon>
        <taxon>Ascomycota</taxon>
        <taxon>Pezizomycotina</taxon>
        <taxon>Sordariomycetes</taxon>
        <taxon>Hypocreomycetidae</taxon>
        <taxon>Hypocreales</taxon>
        <taxon>Nectriaceae</taxon>
        <taxon>Fusarium</taxon>
        <taxon>Fusarium oxysporum species complex</taxon>
    </lineage>
</organism>